<dbReference type="SUPFAM" id="SSF53098">
    <property type="entry name" value="Ribonuclease H-like"/>
    <property type="match status" value="1"/>
</dbReference>
<dbReference type="InterPro" id="IPR036397">
    <property type="entry name" value="RNaseH_sf"/>
</dbReference>
<dbReference type="InterPro" id="IPR002156">
    <property type="entry name" value="RNaseH_domain"/>
</dbReference>
<comment type="caution">
    <text evidence="2">The sequence shown here is derived from an EMBL/GenBank/DDBJ whole genome shotgun (WGS) entry which is preliminary data.</text>
</comment>
<sequence length="150" mass="16630">MKTKKNIIVYTDGGSRGNPGRGAIGVVVRDGSGSLIKSYGRAIGIVTNNEAEYAAVVFALQKIKALLGGERSKKTSVTVHMDSELVARQLSGKYKIEEERLFAPFIKIWNLKMDFGSVAFTHVPREQNRDADRLVNEALDQEQESLFSRQ</sequence>
<dbReference type="GO" id="GO:0003676">
    <property type="term" value="F:nucleic acid binding"/>
    <property type="evidence" value="ECO:0007669"/>
    <property type="project" value="InterPro"/>
</dbReference>
<dbReference type="PROSITE" id="PS50879">
    <property type="entry name" value="RNASE_H_1"/>
    <property type="match status" value="1"/>
</dbReference>
<accession>A0A932QY77</accession>
<name>A0A932QY77_9BACT</name>
<feature type="domain" description="RNase H type-1" evidence="1">
    <location>
        <begin position="3"/>
        <end position="140"/>
    </location>
</feature>
<evidence type="ECO:0000313" key="3">
    <source>
        <dbReference type="Proteomes" id="UP000753196"/>
    </source>
</evidence>
<dbReference type="GO" id="GO:0004523">
    <property type="term" value="F:RNA-DNA hybrid ribonuclease activity"/>
    <property type="evidence" value="ECO:0007669"/>
    <property type="project" value="InterPro"/>
</dbReference>
<dbReference type="InterPro" id="IPR053151">
    <property type="entry name" value="RNase_H-like"/>
</dbReference>
<dbReference type="EMBL" id="JACQCR010000036">
    <property type="protein sequence ID" value="MBI3631021.1"/>
    <property type="molecule type" value="Genomic_DNA"/>
</dbReference>
<protein>
    <submittedName>
        <fullName evidence="2">Ribonuclease HI family protein</fullName>
    </submittedName>
</protein>
<organism evidence="2 3">
    <name type="scientific">Candidatus Sungiibacteriota bacterium</name>
    <dbReference type="NCBI Taxonomy" id="2750080"/>
    <lineage>
        <taxon>Bacteria</taxon>
        <taxon>Candidatus Sungiibacteriota</taxon>
    </lineage>
</organism>
<evidence type="ECO:0000313" key="2">
    <source>
        <dbReference type="EMBL" id="MBI3631021.1"/>
    </source>
</evidence>
<dbReference type="Pfam" id="PF13456">
    <property type="entry name" value="RVT_3"/>
    <property type="match status" value="1"/>
</dbReference>
<gene>
    <name evidence="2" type="ORF">HY221_01670</name>
</gene>
<dbReference type="Gene3D" id="3.30.420.10">
    <property type="entry name" value="Ribonuclease H-like superfamily/Ribonuclease H"/>
    <property type="match status" value="1"/>
</dbReference>
<reference evidence="2" key="1">
    <citation type="submission" date="2020-07" db="EMBL/GenBank/DDBJ databases">
        <title>Huge and variable diversity of episymbiotic CPR bacteria and DPANN archaea in groundwater ecosystems.</title>
        <authorList>
            <person name="He C.Y."/>
            <person name="Keren R."/>
            <person name="Whittaker M."/>
            <person name="Farag I.F."/>
            <person name="Doudna J."/>
            <person name="Cate J.H.D."/>
            <person name="Banfield J.F."/>
        </authorList>
    </citation>
    <scope>NUCLEOTIDE SEQUENCE</scope>
    <source>
        <strain evidence="2">NC_groundwater_973_Pr1_S-0.2um_54_13</strain>
    </source>
</reference>
<dbReference type="InterPro" id="IPR012337">
    <property type="entry name" value="RNaseH-like_sf"/>
</dbReference>
<evidence type="ECO:0000259" key="1">
    <source>
        <dbReference type="PROSITE" id="PS50879"/>
    </source>
</evidence>
<dbReference type="PANTHER" id="PTHR47723">
    <property type="entry name" value="OS05G0353850 PROTEIN"/>
    <property type="match status" value="1"/>
</dbReference>
<dbReference type="Proteomes" id="UP000753196">
    <property type="component" value="Unassembled WGS sequence"/>
</dbReference>
<dbReference type="PANTHER" id="PTHR47723:SF19">
    <property type="entry name" value="POLYNUCLEOTIDYL TRANSFERASE, RIBONUCLEASE H-LIKE SUPERFAMILY PROTEIN"/>
    <property type="match status" value="1"/>
</dbReference>
<proteinExistence type="predicted"/>
<dbReference type="CDD" id="cd09279">
    <property type="entry name" value="RNase_HI_like"/>
    <property type="match status" value="1"/>
</dbReference>
<dbReference type="AlphaFoldDB" id="A0A932QY77"/>